<evidence type="ECO:0000313" key="7">
    <source>
        <dbReference type="Proteomes" id="UP000284531"/>
    </source>
</evidence>
<evidence type="ECO:0000256" key="3">
    <source>
        <dbReference type="ARBA" id="ARBA00022679"/>
    </source>
</evidence>
<keyword evidence="2 6" id="KW-0032">Aminotransferase</keyword>
<dbReference type="InterPro" id="IPR050103">
    <property type="entry name" value="Class-III_PLP-dep_AT"/>
</dbReference>
<organism evidence="6 7">
    <name type="scientific">Marinifilum flexuosum</name>
    <dbReference type="NCBI Taxonomy" id="1117708"/>
    <lineage>
        <taxon>Bacteria</taxon>
        <taxon>Pseudomonadati</taxon>
        <taxon>Bacteroidota</taxon>
        <taxon>Bacteroidia</taxon>
        <taxon>Marinilabiliales</taxon>
        <taxon>Marinifilaceae</taxon>
    </lineage>
</organism>
<dbReference type="AlphaFoldDB" id="A0A419XA79"/>
<comment type="similarity">
    <text evidence="5">Belongs to the class-III pyridoxal-phosphate-dependent aminotransferase family.</text>
</comment>
<proteinExistence type="inferred from homology"/>
<dbReference type="InterPro" id="IPR015424">
    <property type="entry name" value="PyrdxlP-dep_Trfase"/>
</dbReference>
<dbReference type="PANTHER" id="PTHR11986">
    <property type="entry name" value="AMINOTRANSFERASE CLASS III"/>
    <property type="match status" value="1"/>
</dbReference>
<dbReference type="PIRSF" id="PIRSF000521">
    <property type="entry name" value="Transaminase_4ab_Lys_Orn"/>
    <property type="match status" value="1"/>
</dbReference>
<dbReference type="GO" id="GO:0008483">
    <property type="term" value="F:transaminase activity"/>
    <property type="evidence" value="ECO:0007669"/>
    <property type="project" value="UniProtKB-KW"/>
</dbReference>
<dbReference type="GO" id="GO:0030170">
    <property type="term" value="F:pyridoxal phosphate binding"/>
    <property type="evidence" value="ECO:0007669"/>
    <property type="project" value="InterPro"/>
</dbReference>
<dbReference type="Gene3D" id="3.90.1150.10">
    <property type="entry name" value="Aspartate Aminotransferase, domain 1"/>
    <property type="match status" value="1"/>
</dbReference>
<keyword evidence="3 6" id="KW-0808">Transferase</keyword>
<dbReference type="GO" id="GO:0042802">
    <property type="term" value="F:identical protein binding"/>
    <property type="evidence" value="ECO:0007669"/>
    <property type="project" value="TreeGrafter"/>
</dbReference>
<dbReference type="InterPro" id="IPR005814">
    <property type="entry name" value="Aminotrans_3"/>
</dbReference>
<dbReference type="PROSITE" id="PS00600">
    <property type="entry name" value="AA_TRANSFER_CLASS_3"/>
    <property type="match status" value="1"/>
</dbReference>
<reference evidence="6 7" key="1">
    <citation type="submission" date="2018-09" db="EMBL/GenBank/DDBJ databases">
        <title>Genomic Encyclopedia of Archaeal and Bacterial Type Strains, Phase II (KMG-II): from individual species to whole genera.</title>
        <authorList>
            <person name="Goeker M."/>
        </authorList>
    </citation>
    <scope>NUCLEOTIDE SEQUENCE [LARGE SCALE GENOMIC DNA]</scope>
    <source>
        <strain evidence="6 7">DSM 21950</strain>
    </source>
</reference>
<accession>A0A419XA79</accession>
<dbReference type="SUPFAM" id="SSF53383">
    <property type="entry name" value="PLP-dependent transferases"/>
    <property type="match status" value="1"/>
</dbReference>
<protein>
    <submittedName>
        <fullName evidence="6">Acetylornithine/succinyldiaminopimelate/putresci ne aminotransferase</fullName>
    </submittedName>
</protein>
<dbReference type="InterPro" id="IPR015421">
    <property type="entry name" value="PyrdxlP-dep_Trfase_major"/>
</dbReference>
<evidence type="ECO:0000256" key="4">
    <source>
        <dbReference type="ARBA" id="ARBA00022898"/>
    </source>
</evidence>
<dbReference type="Pfam" id="PF00202">
    <property type="entry name" value="Aminotran_3"/>
    <property type="match status" value="1"/>
</dbReference>
<dbReference type="FunFam" id="3.40.640.10:FF:000004">
    <property type="entry name" value="Acetylornithine aminotransferase"/>
    <property type="match status" value="1"/>
</dbReference>
<evidence type="ECO:0000256" key="1">
    <source>
        <dbReference type="ARBA" id="ARBA00001933"/>
    </source>
</evidence>
<dbReference type="PANTHER" id="PTHR11986:SF79">
    <property type="entry name" value="ACETYLORNITHINE AMINOTRANSFERASE, MITOCHONDRIAL"/>
    <property type="match status" value="1"/>
</dbReference>
<comment type="caution">
    <text evidence="6">The sequence shown here is derived from an EMBL/GenBank/DDBJ whole genome shotgun (WGS) entry which is preliminary data.</text>
</comment>
<keyword evidence="4 5" id="KW-0663">Pyridoxal phosphate</keyword>
<evidence type="ECO:0000256" key="2">
    <source>
        <dbReference type="ARBA" id="ARBA00022576"/>
    </source>
</evidence>
<comment type="cofactor">
    <cofactor evidence="1">
        <name>pyridoxal 5'-phosphate</name>
        <dbReference type="ChEBI" id="CHEBI:597326"/>
    </cofactor>
</comment>
<dbReference type="InterPro" id="IPR049704">
    <property type="entry name" value="Aminotrans_3_PPA_site"/>
</dbReference>
<dbReference type="RefSeq" id="WP_245996617.1">
    <property type="nucleotide sequence ID" value="NZ_CANNEC010000005.1"/>
</dbReference>
<sequence length="397" mass="44043">MITNRQLFLQHVATTSDFPIALEIERAEGIYMYDPSGKPYLDLVSGVSVSNLGHGHPKVKQAIKDQVDKYMHLMVYGEFIETPQVQLAKLLSDNLPDSLNSVYFVNSGSEANEGALKLAKRYTGRSEIIHFTRAYHGSTHGALSVLCDEEMKNSFRPLLPDVRMIEFGNQGDLEQITEKTACVILEPIQSEGGMIIPSKEYIQALRARCTEKGALLIFDEVQMGFGRTGKLFAFEHFDVVPDILCLAKAMGGGMPVGAFISDKKILDSFKTNPMLGHITTFGGHPVCCAAAKASLEVILEENIVDDVQRKGELFVELLKDHPLVKGFRQLGLFVAVIVESKEIMLEIMKEAHELGVVMDAFLFCDDAYRIAPPLNITDEEIHHASNLLIQAMDKVNK</sequence>
<keyword evidence="7" id="KW-1185">Reference proteome</keyword>
<gene>
    <name evidence="6" type="ORF">BXY64_1505</name>
</gene>
<evidence type="ECO:0000313" key="6">
    <source>
        <dbReference type="EMBL" id="RKE04480.1"/>
    </source>
</evidence>
<dbReference type="EMBL" id="RAPQ01000008">
    <property type="protein sequence ID" value="RKE04480.1"/>
    <property type="molecule type" value="Genomic_DNA"/>
</dbReference>
<dbReference type="InterPro" id="IPR015422">
    <property type="entry name" value="PyrdxlP-dep_Trfase_small"/>
</dbReference>
<dbReference type="Proteomes" id="UP000284531">
    <property type="component" value="Unassembled WGS sequence"/>
</dbReference>
<evidence type="ECO:0000256" key="5">
    <source>
        <dbReference type="RuleBase" id="RU003560"/>
    </source>
</evidence>
<name>A0A419XA79_9BACT</name>
<dbReference type="Gene3D" id="3.40.640.10">
    <property type="entry name" value="Type I PLP-dependent aspartate aminotransferase-like (Major domain)"/>
    <property type="match status" value="1"/>
</dbReference>
<dbReference type="CDD" id="cd00610">
    <property type="entry name" value="OAT_like"/>
    <property type="match status" value="1"/>
</dbReference>